<feature type="region of interest" description="Disordered" evidence="1">
    <location>
        <begin position="870"/>
        <end position="895"/>
    </location>
</feature>
<evidence type="ECO:0000313" key="4">
    <source>
        <dbReference type="EnsemblMetazoa" id="MDOA003142-PA"/>
    </source>
</evidence>
<dbReference type="InterPro" id="IPR032675">
    <property type="entry name" value="LRR_dom_sf"/>
</dbReference>
<proteinExistence type="predicted"/>
<dbReference type="EnsemblMetazoa" id="MDOA003142-RA">
    <property type="protein sequence ID" value="MDOA003142-PA"/>
    <property type="gene ID" value="MDOA003142"/>
</dbReference>
<feature type="compositionally biased region" description="Low complexity" evidence="1">
    <location>
        <begin position="884"/>
        <end position="894"/>
    </location>
</feature>
<feature type="compositionally biased region" description="Polar residues" evidence="1">
    <location>
        <begin position="870"/>
        <end position="882"/>
    </location>
</feature>
<accession>A0A1I8MBC7</accession>
<dbReference type="STRING" id="7370.A0A1I8MBC7"/>
<dbReference type="Gene3D" id="3.80.10.10">
    <property type="entry name" value="Ribonuclease Inhibitor"/>
    <property type="match status" value="1"/>
</dbReference>
<dbReference type="eggNOG" id="ENOG502QW2Z">
    <property type="taxonomic scope" value="Eukaryota"/>
</dbReference>
<gene>
    <name evidence="4" type="primary">101895188</name>
</gene>
<name>A0A1I8MBC7_MUSDO</name>
<keyword evidence="2" id="KW-1133">Transmembrane helix</keyword>
<sequence length="991" mass="110290">MIRPQKLSFSPQTKTTTMWVIVQFCLLFLATTIPPAYCDKDFTTTTTTPSHGINNNNISNNDKLLHRVARLTKVDYSLLKDETNRTNSNNPIIAGSGGAAAAIAYPYSAPPGGYLASNGLRTLLKPQKFYTKQQRFSSDKKNPNLVSLNLVTEPRKNICDGHCQCEKQNSFTTVTCDFKKNPKLSSTFDKTFKMPELAKILVVKLGPRTQFNLREGFFHNDTINRFIVEGNMEEPEKVEIGTDAFRGNNGPFPEIVFSNVFTIVILQRAFRQKASESCKLNVTNSNNVLLFENAFENTQIRGTFVGIKDLRIAEKAFSSAQAKLHIESSHIDNLYRFDASIREIKFVKCSIGTINPGAFDVNQINSIIFESCRIDAIKSRAITEKLLSEHVSITGATIGIIERDAIYGSGIKELKISNNKIDYIYENAIYVTSIYVTITDNHIKHLGSNWLHVKDWTRIKVERNQFGIFGHIQLEKSRSSEKCTFGENSLTSPQDGSLNFTNPHCNVYDISLNKPCRCDFHWLERLSDHDLKSQVFCTIDEKLGNCFNATMLNFLQYYSEVCDDSKTILDCKNKKNLRKIEGRFFTAEELAAKNNRLPELIAIVVSATVISIVIFTAIIIMICRCRRRSLKMSRGGGGAGGDANQGRSHVHEFSSDDRLTIQQSLQLIQKKYPEIYKKIHEKIQIMFVADLSETKCVKTTSQIVNLLNKVQNPGTDFMALNRVLTEHLQSPLPSAPPADQTPIYSEPGLTEGDFYAANTFDNLQGNPMMGSAAGATGPEHIYAEPSCVQQPLLPNEYASPADGHLESMDVYTEPVNERDSNPTTAYAVTQPLNRPMAGVGSYQSPYRLYATPMRSTQYSHQQRQLPDVLSQHNTQQRTTAGPISSPTPSSSSSTANLSNVQRIVQNLQDKNNFNPIAKPRNMHFVAPPQYTAPSTGIPVATAALSQRPAASEDIELDLRGATALPNDSGSNHSGGSNETVQIDDVILYADS</sequence>
<evidence type="ECO:0008006" key="5">
    <source>
        <dbReference type="Google" id="ProtNLM"/>
    </source>
</evidence>
<dbReference type="VEuPathDB" id="VectorBase:MDOMA2_005958"/>
<dbReference type="OrthoDB" id="8185041at2759"/>
<keyword evidence="3" id="KW-0732">Signal</keyword>
<evidence type="ECO:0000256" key="2">
    <source>
        <dbReference type="SAM" id="Phobius"/>
    </source>
</evidence>
<feature type="chain" id="PRO_5044560116" description="Right handed beta helix domain-containing protein" evidence="3">
    <location>
        <begin position="39"/>
        <end position="991"/>
    </location>
</feature>
<dbReference type="VEuPathDB" id="VectorBase:MDOA003142"/>
<protein>
    <recommendedName>
        <fullName evidence="5">Right handed beta helix domain-containing protein</fullName>
    </recommendedName>
</protein>
<organism evidence="4">
    <name type="scientific">Musca domestica</name>
    <name type="common">House fly</name>
    <dbReference type="NCBI Taxonomy" id="7370"/>
    <lineage>
        <taxon>Eukaryota</taxon>
        <taxon>Metazoa</taxon>
        <taxon>Ecdysozoa</taxon>
        <taxon>Arthropoda</taxon>
        <taxon>Hexapoda</taxon>
        <taxon>Insecta</taxon>
        <taxon>Pterygota</taxon>
        <taxon>Neoptera</taxon>
        <taxon>Endopterygota</taxon>
        <taxon>Diptera</taxon>
        <taxon>Brachycera</taxon>
        <taxon>Muscomorpha</taxon>
        <taxon>Muscoidea</taxon>
        <taxon>Muscidae</taxon>
        <taxon>Musca</taxon>
    </lineage>
</organism>
<feature type="compositionally biased region" description="Low complexity" evidence="1">
    <location>
        <begin position="966"/>
        <end position="977"/>
    </location>
</feature>
<dbReference type="KEGG" id="mde:101895188"/>
<feature type="transmembrane region" description="Helical" evidence="2">
    <location>
        <begin position="600"/>
        <end position="623"/>
    </location>
</feature>
<keyword evidence="2" id="KW-0472">Membrane</keyword>
<keyword evidence="2" id="KW-0812">Transmembrane</keyword>
<dbReference type="SUPFAM" id="SSF52058">
    <property type="entry name" value="L domain-like"/>
    <property type="match status" value="1"/>
</dbReference>
<feature type="region of interest" description="Disordered" evidence="1">
    <location>
        <begin position="961"/>
        <end position="983"/>
    </location>
</feature>
<feature type="signal peptide" evidence="3">
    <location>
        <begin position="1"/>
        <end position="38"/>
    </location>
</feature>
<dbReference type="AlphaFoldDB" id="A0A1I8MBC7"/>
<reference evidence="4" key="1">
    <citation type="submission" date="2020-05" db="UniProtKB">
        <authorList>
            <consortium name="EnsemblMetazoa"/>
        </authorList>
    </citation>
    <scope>IDENTIFICATION</scope>
    <source>
        <strain evidence="4">Aabys</strain>
    </source>
</reference>
<evidence type="ECO:0000256" key="3">
    <source>
        <dbReference type="SAM" id="SignalP"/>
    </source>
</evidence>
<dbReference type="RefSeq" id="XP_005179212.2">
    <property type="nucleotide sequence ID" value="XM_005179155.4"/>
</dbReference>
<evidence type="ECO:0000256" key="1">
    <source>
        <dbReference type="SAM" id="MobiDB-lite"/>
    </source>
</evidence>